<comment type="caution">
    <text evidence="1">The sequence shown here is derived from an EMBL/GenBank/DDBJ whole genome shotgun (WGS) entry which is preliminary data.</text>
</comment>
<gene>
    <name evidence="1" type="ORF">MENT_LOCUS13233</name>
</gene>
<dbReference type="Proteomes" id="UP000580250">
    <property type="component" value="Unassembled WGS sequence"/>
</dbReference>
<dbReference type="AlphaFoldDB" id="A0A6V7UI14"/>
<dbReference type="EMBL" id="CAJEWN010000071">
    <property type="protein sequence ID" value="CAD2158562.1"/>
    <property type="molecule type" value="Genomic_DNA"/>
</dbReference>
<dbReference type="OrthoDB" id="5809439at2759"/>
<accession>A0A6V7UI14</accession>
<proteinExistence type="predicted"/>
<reference evidence="1 2" key="1">
    <citation type="submission" date="2020-08" db="EMBL/GenBank/DDBJ databases">
        <authorList>
            <person name="Koutsovoulos G."/>
            <person name="Danchin GJ E."/>
        </authorList>
    </citation>
    <scope>NUCLEOTIDE SEQUENCE [LARGE SCALE GENOMIC DNA]</scope>
</reference>
<evidence type="ECO:0000313" key="1">
    <source>
        <dbReference type="EMBL" id="CAD2158562.1"/>
    </source>
</evidence>
<sequence length="108" mass="12607">MSNFPIVRSNSYILYPRARDMHSGEAMVPTLSRVSSVPNLHNMHVSDAFRPGTLYKYRRDWNPVRVYFWGLISLKNKCSNKLKTAVFDYKLIQKKIKSLKNLQQNLSS</sequence>
<protein>
    <submittedName>
        <fullName evidence="1">Uncharacterized protein</fullName>
    </submittedName>
</protein>
<organism evidence="1 2">
    <name type="scientific">Meloidogyne enterolobii</name>
    <name type="common">Root-knot nematode worm</name>
    <name type="synonym">Meloidogyne mayaguensis</name>
    <dbReference type="NCBI Taxonomy" id="390850"/>
    <lineage>
        <taxon>Eukaryota</taxon>
        <taxon>Metazoa</taxon>
        <taxon>Ecdysozoa</taxon>
        <taxon>Nematoda</taxon>
        <taxon>Chromadorea</taxon>
        <taxon>Rhabditida</taxon>
        <taxon>Tylenchina</taxon>
        <taxon>Tylenchomorpha</taxon>
        <taxon>Tylenchoidea</taxon>
        <taxon>Meloidogynidae</taxon>
        <taxon>Meloidogyninae</taxon>
        <taxon>Meloidogyne</taxon>
    </lineage>
</organism>
<evidence type="ECO:0000313" key="2">
    <source>
        <dbReference type="Proteomes" id="UP000580250"/>
    </source>
</evidence>
<name>A0A6V7UI14_MELEN</name>